<proteinExistence type="predicted"/>
<organism evidence="1 2">
    <name type="scientific">Pseudomonas fulva</name>
    <dbReference type="NCBI Taxonomy" id="47880"/>
    <lineage>
        <taxon>Bacteria</taxon>
        <taxon>Pseudomonadati</taxon>
        <taxon>Pseudomonadota</taxon>
        <taxon>Gammaproteobacteria</taxon>
        <taxon>Pseudomonadales</taxon>
        <taxon>Pseudomonadaceae</taxon>
        <taxon>Pseudomonas</taxon>
    </lineage>
</organism>
<name>A0A2L1WCL4_9PSED</name>
<protein>
    <submittedName>
        <fullName evidence="1">Uncharacterized protein</fullName>
    </submittedName>
</protein>
<evidence type="ECO:0000313" key="1">
    <source>
        <dbReference type="EMBL" id="QPH50833.1"/>
    </source>
</evidence>
<gene>
    <name evidence="1" type="ORF">IZU98_09140</name>
</gene>
<dbReference type="Proteomes" id="UP000594430">
    <property type="component" value="Chromosome"/>
</dbReference>
<dbReference type="EMBL" id="CP064946">
    <property type="protein sequence ID" value="QPH50833.1"/>
    <property type="molecule type" value="Genomic_DNA"/>
</dbReference>
<reference evidence="1 2" key="1">
    <citation type="submission" date="2020-11" db="EMBL/GenBank/DDBJ databases">
        <title>Pseudomonas fulva producing VIM-24.</title>
        <authorList>
            <person name="Liu S."/>
        </authorList>
    </citation>
    <scope>NUCLEOTIDE SEQUENCE [LARGE SCALE GENOMIC DNA]</scope>
    <source>
        <strain evidence="1 2">ZDHY414</strain>
    </source>
</reference>
<sequence>MPHMALYKLKLLDEFEVRTDGWSFDDFQNRLMDIWRGATRQDAACIINAAHREGRWPRTVRQYLLSRIKVAGHVEPELEATFIELSGSLTGQERAQWCRTATDTVH</sequence>
<evidence type="ECO:0000313" key="2">
    <source>
        <dbReference type="Proteomes" id="UP000594430"/>
    </source>
</evidence>
<dbReference type="RefSeq" id="WP_088522986.1">
    <property type="nucleotide sequence ID" value="NZ_CANLYG010000005.1"/>
</dbReference>
<accession>A0A2L1WCL4</accession>
<dbReference type="AlphaFoldDB" id="A0A2L1WCL4"/>